<organism evidence="1">
    <name type="scientific">Arundo donax</name>
    <name type="common">Giant reed</name>
    <name type="synonym">Donax arundinaceus</name>
    <dbReference type="NCBI Taxonomy" id="35708"/>
    <lineage>
        <taxon>Eukaryota</taxon>
        <taxon>Viridiplantae</taxon>
        <taxon>Streptophyta</taxon>
        <taxon>Embryophyta</taxon>
        <taxon>Tracheophyta</taxon>
        <taxon>Spermatophyta</taxon>
        <taxon>Magnoliopsida</taxon>
        <taxon>Liliopsida</taxon>
        <taxon>Poales</taxon>
        <taxon>Poaceae</taxon>
        <taxon>PACMAD clade</taxon>
        <taxon>Arundinoideae</taxon>
        <taxon>Arundineae</taxon>
        <taxon>Arundo</taxon>
    </lineage>
</organism>
<reference evidence="1" key="2">
    <citation type="journal article" date="2015" name="Data Brief">
        <title>Shoot transcriptome of the giant reed, Arundo donax.</title>
        <authorList>
            <person name="Barrero R.A."/>
            <person name="Guerrero F.D."/>
            <person name="Moolhuijzen P."/>
            <person name="Goolsby J.A."/>
            <person name="Tidwell J."/>
            <person name="Bellgard S.E."/>
            <person name="Bellgard M.I."/>
        </authorList>
    </citation>
    <scope>NUCLEOTIDE SEQUENCE</scope>
    <source>
        <tissue evidence="1">Shoot tissue taken approximately 20 cm above the soil surface</tissue>
    </source>
</reference>
<dbReference type="AlphaFoldDB" id="A0A0A9DT32"/>
<accession>A0A0A9DT32</accession>
<name>A0A0A9DT32_ARUDO</name>
<dbReference type="EMBL" id="GBRH01208042">
    <property type="protein sequence ID" value="JAD89853.1"/>
    <property type="molecule type" value="Transcribed_RNA"/>
</dbReference>
<evidence type="ECO:0000313" key="1">
    <source>
        <dbReference type="EMBL" id="JAD89853.1"/>
    </source>
</evidence>
<sequence length="42" mass="5320">MKLWTIKKFHFFREKTSEVPFLPRKKNPEVPFLFEKNIRKFH</sequence>
<proteinExistence type="predicted"/>
<reference evidence="1" key="1">
    <citation type="submission" date="2014-09" db="EMBL/GenBank/DDBJ databases">
        <authorList>
            <person name="Magalhaes I.L.F."/>
            <person name="Oliveira U."/>
            <person name="Santos F.R."/>
            <person name="Vidigal T.H.D.A."/>
            <person name="Brescovit A.D."/>
            <person name="Santos A.J."/>
        </authorList>
    </citation>
    <scope>NUCLEOTIDE SEQUENCE</scope>
    <source>
        <tissue evidence="1">Shoot tissue taken approximately 20 cm above the soil surface</tissue>
    </source>
</reference>
<protein>
    <submittedName>
        <fullName evidence="1">Uncharacterized protein</fullName>
    </submittedName>
</protein>